<evidence type="ECO:0000259" key="20">
    <source>
        <dbReference type="PROSITE" id="PS50011"/>
    </source>
</evidence>
<comment type="subcellular location">
    <subcellularLocation>
        <location evidence="2">Cytoplasm</location>
    </subcellularLocation>
    <subcellularLocation>
        <location evidence="1">Membrane</location>
        <topology evidence="1">Peripheral membrane protein</topology>
    </subcellularLocation>
</comment>
<evidence type="ECO:0000256" key="12">
    <source>
        <dbReference type="ARBA" id="ARBA00023136"/>
    </source>
</evidence>
<accession>A0A8D3CIR5</accession>
<dbReference type="SUPFAM" id="SSF56112">
    <property type="entry name" value="Protein kinase-like (PK-like)"/>
    <property type="match status" value="1"/>
</dbReference>
<feature type="compositionally biased region" description="Basic and acidic residues" evidence="19">
    <location>
        <begin position="153"/>
        <end position="173"/>
    </location>
</feature>
<dbReference type="InterPro" id="IPR011009">
    <property type="entry name" value="Kinase-like_dom_sf"/>
</dbReference>
<dbReference type="InterPro" id="IPR017419">
    <property type="entry name" value="MAP3K12_MAP3K13"/>
</dbReference>
<evidence type="ECO:0000256" key="13">
    <source>
        <dbReference type="ARBA" id="ARBA00047559"/>
    </source>
</evidence>
<evidence type="ECO:0000256" key="11">
    <source>
        <dbReference type="ARBA" id="ARBA00022840"/>
    </source>
</evidence>
<evidence type="ECO:0000256" key="10">
    <source>
        <dbReference type="ARBA" id="ARBA00022777"/>
    </source>
</evidence>
<comment type="similarity">
    <text evidence="3 15">Belongs to the protein kinase superfamily. STE Ser/Thr protein kinase family. MAP kinase kinase kinase subfamily.</text>
</comment>
<dbReference type="GeneTree" id="ENSGT00940000158216"/>
<evidence type="ECO:0000256" key="1">
    <source>
        <dbReference type="ARBA" id="ARBA00004170"/>
    </source>
</evidence>
<dbReference type="GO" id="GO:0007254">
    <property type="term" value="P:JNK cascade"/>
    <property type="evidence" value="ECO:0007669"/>
    <property type="project" value="TreeGrafter"/>
</dbReference>
<evidence type="ECO:0000256" key="2">
    <source>
        <dbReference type="ARBA" id="ARBA00004496"/>
    </source>
</evidence>
<feature type="region of interest" description="Disordered" evidence="19">
    <location>
        <begin position="872"/>
        <end position="928"/>
    </location>
</feature>
<keyword evidence="6 15" id="KW-0723">Serine/threonine-protein kinase</keyword>
<reference evidence="21" key="1">
    <citation type="submission" date="2023-05" db="EMBL/GenBank/DDBJ databases">
        <title>High-quality long-read genome of Scophthalmus maximus.</title>
        <authorList>
            <person name="Lien S."/>
            <person name="Martinez P."/>
        </authorList>
    </citation>
    <scope>NUCLEOTIDE SEQUENCE [LARGE SCALE GENOMIC DNA]</scope>
</reference>
<keyword evidence="7 15" id="KW-0808">Transferase</keyword>
<keyword evidence="5" id="KW-0963">Cytoplasm</keyword>
<evidence type="ECO:0000256" key="5">
    <source>
        <dbReference type="ARBA" id="ARBA00022490"/>
    </source>
</evidence>
<keyword evidence="9 15" id="KW-0547">Nucleotide-binding</keyword>
<dbReference type="PROSITE" id="PS50011">
    <property type="entry name" value="PROTEIN_KINASE_DOM"/>
    <property type="match status" value="1"/>
</dbReference>
<evidence type="ECO:0000256" key="4">
    <source>
        <dbReference type="ARBA" id="ARBA00012406"/>
    </source>
</evidence>
<dbReference type="Pfam" id="PF07714">
    <property type="entry name" value="PK_Tyr_Ser-Thr"/>
    <property type="match status" value="1"/>
</dbReference>
<dbReference type="GO" id="GO:0004709">
    <property type="term" value="F:MAP kinase kinase kinase activity"/>
    <property type="evidence" value="ECO:0007669"/>
    <property type="project" value="UniProtKB-EC"/>
</dbReference>
<dbReference type="GO" id="GO:0005524">
    <property type="term" value="F:ATP binding"/>
    <property type="evidence" value="ECO:0007669"/>
    <property type="project" value="UniProtKB-KW"/>
</dbReference>
<dbReference type="PIRSF" id="PIRSF038165">
    <property type="entry name" value="MAPKKK12_MAPKKK13"/>
    <property type="match status" value="1"/>
</dbReference>
<name>A0A8D3CIR5_SCOMX</name>
<feature type="binding site" evidence="17">
    <location>
        <begin position="229"/>
        <end position="237"/>
    </location>
    <ligand>
        <name>ATP</name>
        <dbReference type="ChEBI" id="CHEBI:30616"/>
    </ligand>
</feature>
<dbReference type="FunFam" id="1.10.510.10:FF:000087">
    <property type="entry name" value="Mitogen-activated protein kinase kinase kinase 12"/>
    <property type="match status" value="1"/>
</dbReference>
<dbReference type="CDD" id="cd14059">
    <property type="entry name" value="STKc_MAP3K12_13"/>
    <property type="match status" value="1"/>
</dbReference>
<feature type="binding site" evidence="17">
    <location>
        <position position="250"/>
    </location>
    <ligand>
        <name>ATP</name>
        <dbReference type="ChEBI" id="CHEBI:30616"/>
    </ligand>
</feature>
<evidence type="ECO:0000256" key="16">
    <source>
        <dbReference type="PIRSR" id="PIRSR038165-50"/>
    </source>
</evidence>
<sequence length="987" mass="109346">MHTHDTMGSSPEVLSWTSCPSLLVGKLKEELKLTVVGDAMKKSNSPTSQPQPPQALPGNLPPQIITDLAPPTHLPVPLQTLQTPGQDEDSVLGGVSPQNIALSVDSTRSEGGHFDNSVLQLQEHEHEEAVSPASCEHGCGSGMEEQMGEGDCPMDHSGEGRQSHPHHPDDIKLHFHRAGPGSGGFLEGLFGCLRPVWNIIGKTYSTEYKLQQQDMWEVPFEEISELQWLGSGAQGAVFLGKFRSEEVAIKKVREQKETDIKPLRKLKHPNIISFKGVCTQAPCYCIIMEYCAQGQLYEVLRAGRKVTPRLLVDWASGIASGMNYLHLHKIIHRDLKSPNVLVTHNDTVKISDFGTSKELSDKSTKMSFAGTVAWMAPEVIRNEPVSEKVDIWSFGVVLWELLTGEIPYKDVDSSAIIWGVGSNSLHLPVPSTCPDGFKILMKQTWQSKPRNRPSFRQILLHLDIASADILGAPQETYFKSQSEWREEVKKHFEKIKSEGTCIHRLDEELIRRRRDELRHALDIREHYERKLERANNLYMELSAIMLQLEVREKELMKREQAVEKKYPGTYKRHLVRPIVRSNAVENLIKKKGSISHKPGVPPTRRPDLLRSEGIPSVDPLPSPSPLSASRKVSTPPGKARYRSKPRHRRANSKGSHSEFPGVLRPVAGAPEDTQSLQEQPFHHHHHHHPPNKGPFLPLKGRVEAVVNCANNLRYFGPAAALRSPQTDHLQRHVAGSSPDLISTAVDADTRQRTSSTSSNLVPGATAGSLCPYCQAHPFPGCIHCQETPPASNNLELPNYSLPGIQEAAQSSSGPPGKDPASDGEASQHTHTLPTEPLKDDEEEGEVDSEVEFPRRQRPHRCMSSFQSYSTFSSENLSVSDGEEGNTSDHSHSGPLERLSASQEEHLDELLSHTPDIPIDISTQSDGLSDKECAVRRVKTQISLGKLCSDEHSYENPLQFGDSDCDTSEAECSDATIRNNKVGAPSSW</sequence>
<feature type="region of interest" description="Disordered" evidence="19">
    <location>
        <begin position="805"/>
        <end position="858"/>
    </location>
</feature>
<dbReference type="GO" id="GO:0005737">
    <property type="term" value="C:cytoplasm"/>
    <property type="evidence" value="ECO:0007669"/>
    <property type="project" value="UniProtKB-SubCell"/>
</dbReference>
<organism evidence="21 22">
    <name type="scientific">Scophthalmus maximus</name>
    <name type="common">Turbot</name>
    <name type="synonym">Psetta maxima</name>
    <dbReference type="NCBI Taxonomy" id="52904"/>
    <lineage>
        <taxon>Eukaryota</taxon>
        <taxon>Metazoa</taxon>
        <taxon>Chordata</taxon>
        <taxon>Craniata</taxon>
        <taxon>Vertebrata</taxon>
        <taxon>Euteleostomi</taxon>
        <taxon>Actinopterygii</taxon>
        <taxon>Neopterygii</taxon>
        <taxon>Teleostei</taxon>
        <taxon>Neoteleostei</taxon>
        <taxon>Acanthomorphata</taxon>
        <taxon>Carangaria</taxon>
        <taxon>Pleuronectiformes</taxon>
        <taxon>Pleuronectoidei</taxon>
        <taxon>Scophthalmidae</taxon>
        <taxon>Scophthalmus</taxon>
    </lineage>
</organism>
<gene>
    <name evidence="21" type="primary">si:ch211-45c16.2</name>
</gene>
<evidence type="ECO:0000256" key="7">
    <source>
        <dbReference type="ARBA" id="ARBA00022679"/>
    </source>
</evidence>
<keyword evidence="18" id="KW-0175">Coiled coil</keyword>
<evidence type="ECO:0000256" key="15">
    <source>
        <dbReference type="PIRNR" id="PIRNR038165"/>
    </source>
</evidence>
<evidence type="ECO:0000313" key="22">
    <source>
        <dbReference type="Proteomes" id="UP000694558"/>
    </source>
</evidence>
<dbReference type="InterPro" id="IPR051681">
    <property type="entry name" value="Ser/Thr_Kinases-Pseudokinases"/>
</dbReference>
<feature type="coiled-coil region" evidence="18">
    <location>
        <begin position="517"/>
        <end position="551"/>
    </location>
</feature>
<feature type="region of interest" description="Disordered" evidence="19">
    <location>
        <begin position="40"/>
        <end position="71"/>
    </location>
</feature>
<dbReference type="GO" id="GO:0016020">
    <property type="term" value="C:membrane"/>
    <property type="evidence" value="ECO:0007669"/>
    <property type="project" value="UniProtKB-SubCell"/>
</dbReference>
<evidence type="ECO:0000256" key="14">
    <source>
        <dbReference type="ARBA" id="ARBA00048329"/>
    </source>
</evidence>
<dbReference type="InterPro" id="IPR008271">
    <property type="entry name" value="Ser/Thr_kinase_AS"/>
</dbReference>
<evidence type="ECO:0000256" key="19">
    <source>
        <dbReference type="SAM" id="MobiDB-lite"/>
    </source>
</evidence>
<dbReference type="Gene3D" id="1.10.510.10">
    <property type="entry name" value="Transferase(Phosphotransferase) domain 1"/>
    <property type="match status" value="1"/>
</dbReference>
<evidence type="ECO:0000256" key="6">
    <source>
        <dbReference type="ARBA" id="ARBA00022527"/>
    </source>
</evidence>
<dbReference type="FunFam" id="3.30.200.20:FF:000095">
    <property type="entry name" value="Mitogen-activated protein kinase kinase kinase 12"/>
    <property type="match status" value="1"/>
</dbReference>
<keyword evidence="12" id="KW-0472">Membrane</keyword>
<dbReference type="Proteomes" id="UP000694558">
    <property type="component" value="Chromosome 14"/>
</dbReference>
<dbReference type="PRINTS" id="PR00109">
    <property type="entry name" value="TYRKINASE"/>
</dbReference>
<dbReference type="EC" id="2.7.11.25" evidence="4 15"/>
<evidence type="ECO:0000256" key="18">
    <source>
        <dbReference type="SAM" id="Coils"/>
    </source>
</evidence>
<dbReference type="Ensembl" id="ENSSMAT00000050281.1">
    <property type="protein sequence ID" value="ENSSMAP00000047173.1"/>
    <property type="gene ID" value="ENSSMAG00000010180.2"/>
</dbReference>
<dbReference type="SMART" id="SM00220">
    <property type="entry name" value="S_TKc"/>
    <property type="match status" value="1"/>
</dbReference>
<evidence type="ECO:0000313" key="21">
    <source>
        <dbReference type="Ensembl" id="ENSSMAP00000047173.1"/>
    </source>
</evidence>
<feature type="region of interest" description="Disordered" evidence="19">
    <location>
        <begin position="742"/>
        <end position="761"/>
    </location>
</feature>
<proteinExistence type="inferred from homology"/>
<dbReference type="Gene3D" id="3.30.200.20">
    <property type="entry name" value="Phosphorylase Kinase, domain 1"/>
    <property type="match status" value="1"/>
</dbReference>
<comment type="catalytic activity">
    <reaction evidence="13">
        <text>L-threonyl-[protein] + ATP = O-phospho-L-threonyl-[protein] + ADP + H(+)</text>
        <dbReference type="Rhea" id="RHEA:46608"/>
        <dbReference type="Rhea" id="RHEA-COMP:11060"/>
        <dbReference type="Rhea" id="RHEA-COMP:11605"/>
        <dbReference type="ChEBI" id="CHEBI:15378"/>
        <dbReference type="ChEBI" id="CHEBI:30013"/>
        <dbReference type="ChEBI" id="CHEBI:30616"/>
        <dbReference type="ChEBI" id="CHEBI:61977"/>
        <dbReference type="ChEBI" id="CHEBI:456216"/>
        <dbReference type="EC" id="2.7.11.25"/>
    </reaction>
</comment>
<keyword evidence="11 15" id="KW-0067">ATP-binding</keyword>
<keyword evidence="8" id="KW-0677">Repeat</keyword>
<evidence type="ECO:0000256" key="17">
    <source>
        <dbReference type="PIRSR" id="PIRSR038165-51"/>
    </source>
</evidence>
<feature type="domain" description="Protein kinase" evidence="20">
    <location>
        <begin position="223"/>
        <end position="464"/>
    </location>
</feature>
<reference evidence="21" key="2">
    <citation type="submission" date="2025-08" db="UniProtKB">
        <authorList>
            <consortium name="Ensembl"/>
        </authorList>
    </citation>
    <scope>IDENTIFICATION</scope>
</reference>
<feature type="compositionally biased region" description="Acidic residues" evidence="19">
    <location>
        <begin position="838"/>
        <end position="850"/>
    </location>
</feature>
<keyword evidence="10 15" id="KW-0418">Kinase</keyword>
<evidence type="ECO:0000256" key="9">
    <source>
        <dbReference type="ARBA" id="ARBA00022741"/>
    </source>
</evidence>
<dbReference type="AlphaFoldDB" id="A0A8D3CIR5"/>
<evidence type="ECO:0000256" key="8">
    <source>
        <dbReference type="ARBA" id="ARBA00022737"/>
    </source>
</evidence>
<dbReference type="PANTHER" id="PTHR44329">
    <property type="entry name" value="SERINE/THREONINE-PROTEIN KINASE TNNI3K-RELATED"/>
    <property type="match status" value="1"/>
</dbReference>
<feature type="active site" description="Proton acceptor" evidence="16">
    <location>
        <position position="334"/>
    </location>
</feature>
<dbReference type="PROSITE" id="PS00108">
    <property type="entry name" value="PROTEIN_KINASE_ST"/>
    <property type="match status" value="1"/>
</dbReference>
<dbReference type="PANTHER" id="PTHR44329:SF14">
    <property type="entry name" value="MITOGEN-ACTIVATED PROTEIN KINASE KINASE KINASE 13"/>
    <property type="match status" value="1"/>
</dbReference>
<feature type="region of interest" description="Disordered" evidence="19">
    <location>
        <begin position="130"/>
        <end position="173"/>
    </location>
</feature>
<protein>
    <recommendedName>
        <fullName evidence="4 15">Mitogen-activated protein kinase kinase kinase</fullName>
        <ecNumber evidence="4 15">2.7.11.25</ecNumber>
    </recommendedName>
</protein>
<feature type="compositionally biased region" description="Basic residues" evidence="19">
    <location>
        <begin position="639"/>
        <end position="651"/>
    </location>
</feature>
<evidence type="ECO:0000256" key="3">
    <source>
        <dbReference type="ARBA" id="ARBA00006529"/>
    </source>
</evidence>
<dbReference type="InterPro" id="IPR001245">
    <property type="entry name" value="Ser-Thr/Tyr_kinase_cat_dom"/>
</dbReference>
<dbReference type="InterPro" id="IPR000719">
    <property type="entry name" value="Prot_kinase_dom"/>
</dbReference>
<comment type="catalytic activity">
    <reaction evidence="14">
        <text>L-seryl-[protein] + ATP = O-phospho-L-seryl-[protein] + ADP + H(+)</text>
        <dbReference type="Rhea" id="RHEA:17989"/>
        <dbReference type="Rhea" id="RHEA-COMP:9863"/>
        <dbReference type="Rhea" id="RHEA-COMP:11604"/>
        <dbReference type="ChEBI" id="CHEBI:15378"/>
        <dbReference type="ChEBI" id="CHEBI:29999"/>
        <dbReference type="ChEBI" id="CHEBI:30616"/>
        <dbReference type="ChEBI" id="CHEBI:83421"/>
        <dbReference type="ChEBI" id="CHEBI:456216"/>
        <dbReference type="EC" id="2.7.11.25"/>
    </reaction>
</comment>
<feature type="region of interest" description="Disordered" evidence="19">
    <location>
        <begin position="589"/>
        <end position="693"/>
    </location>
</feature>